<dbReference type="SUPFAM" id="SSF47729">
    <property type="entry name" value="IHF-like DNA-binding proteins"/>
    <property type="match status" value="1"/>
</dbReference>
<evidence type="ECO:0000313" key="3">
    <source>
        <dbReference type="EMBL" id="DAF50276.1"/>
    </source>
</evidence>
<dbReference type="Pfam" id="PF00216">
    <property type="entry name" value="Bac_DNA_binding"/>
    <property type="match status" value="1"/>
</dbReference>
<sequence>MNKTEFIARVAEHQNLSKVEARQIVDHVINEITDVIKERDSVYFTELGTFGVKFKEAHESRNPATGETVNVDAKYVPDFKFGSQIKNALKGVGVDAD</sequence>
<dbReference type="PRINTS" id="PR01727">
    <property type="entry name" value="DNABINDINGHU"/>
</dbReference>
<proteinExistence type="inferred from homology"/>
<dbReference type="PANTHER" id="PTHR33175:SF3">
    <property type="entry name" value="DNA-BINDING PROTEIN HU-BETA"/>
    <property type="match status" value="1"/>
</dbReference>
<dbReference type="InterPro" id="IPR000119">
    <property type="entry name" value="Hist_DNA-bd"/>
</dbReference>
<dbReference type="EMBL" id="BK032595">
    <property type="protein sequence ID" value="DAF50276.1"/>
    <property type="molecule type" value="Genomic_DNA"/>
</dbReference>
<evidence type="ECO:0000256" key="1">
    <source>
        <dbReference type="ARBA" id="ARBA00023125"/>
    </source>
</evidence>
<dbReference type="GO" id="GO:0003677">
    <property type="term" value="F:DNA binding"/>
    <property type="evidence" value="ECO:0007669"/>
    <property type="project" value="UniProtKB-KW"/>
</dbReference>
<dbReference type="GO" id="GO:0030527">
    <property type="term" value="F:structural constituent of chromatin"/>
    <property type="evidence" value="ECO:0007669"/>
    <property type="project" value="InterPro"/>
</dbReference>
<organism evidence="3">
    <name type="scientific">Siphoviridae sp. ctBCr48</name>
    <dbReference type="NCBI Taxonomy" id="2827802"/>
    <lineage>
        <taxon>Viruses</taxon>
        <taxon>Duplodnaviria</taxon>
        <taxon>Heunggongvirae</taxon>
        <taxon>Uroviricota</taxon>
        <taxon>Caudoviricetes</taxon>
    </lineage>
</organism>
<dbReference type="InterPro" id="IPR010992">
    <property type="entry name" value="IHF-like_DNA-bd_dom_sf"/>
</dbReference>
<protein>
    <submittedName>
        <fullName evidence="3">DNA binding protein</fullName>
    </submittedName>
</protein>
<dbReference type="CDD" id="cd13831">
    <property type="entry name" value="HU"/>
    <property type="match status" value="1"/>
</dbReference>
<dbReference type="SMART" id="SM00411">
    <property type="entry name" value="BHL"/>
    <property type="match status" value="1"/>
</dbReference>
<accession>A0A8S5SGV8</accession>
<keyword evidence="1" id="KW-0238">DNA-binding</keyword>
<dbReference type="PANTHER" id="PTHR33175">
    <property type="entry name" value="DNA-BINDING PROTEIN HU"/>
    <property type="match status" value="1"/>
</dbReference>
<dbReference type="Gene3D" id="4.10.520.10">
    <property type="entry name" value="IHF-like DNA-binding proteins"/>
    <property type="match status" value="1"/>
</dbReference>
<name>A0A8S5SGV8_9CAUD</name>
<evidence type="ECO:0000256" key="2">
    <source>
        <dbReference type="RuleBase" id="RU003939"/>
    </source>
</evidence>
<reference evidence="3" key="1">
    <citation type="journal article" date="2021" name="Proc. Natl. Acad. Sci. U.S.A.">
        <title>A Catalog of Tens of Thousands of Viruses from Human Metagenomes Reveals Hidden Associations with Chronic Diseases.</title>
        <authorList>
            <person name="Tisza M.J."/>
            <person name="Buck C.B."/>
        </authorList>
    </citation>
    <scope>NUCLEOTIDE SEQUENCE</scope>
    <source>
        <strain evidence="3">CtBCr48</strain>
    </source>
</reference>
<comment type="similarity">
    <text evidence="2">Belongs to the bacterial histone-like protein family.</text>
</comment>